<comment type="caution">
    <text evidence="2">The sequence shown here is derived from an EMBL/GenBank/DDBJ whole genome shotgun (WGS) entry which is preliminary data.</text>
</comment>
<dbReference type="Pfam" id="PF03929">
    <property type="entry name" value="PepSY_TM"/>
    <property type="match status" value="1"/>
</dbReference>
<dbReference type="AlphaFoldDB" id="A0A6I4IWP1"/>
<feature type="transmembrane region" description="Helical" evidence="1">
    <location>
        <begin position="174"/>
        <end position="194"/>
    </location>
</feature>
<organism evidence="2 3">
    <name type="scientific">Sphingomonas horti</name>
    <dbReference type="NCBI Taxonomy" id="2682842"/>
    <lineage>
        <taxon>Bacteria</taxon>
        <taxon>Pseudomonadati</taxon>
        <taxon>Pseudomonadota</taxon>
        <taxon>Alphaproteobacteria</taxon>
        <taxon>Sphingomonadales</taxon>
        <taxon>Sphingomonadaceae</taxon>
        <taxon>Sphingomonas</taxon>
    </lineage>
</organism>
<dbReference type="InterPro" id="IPR005625">
    <property type="entry name" value="PepSY-ass_TM"/>
</dbReference>
<keyword evidence="1" id="KW-0812">Transmembrane</keyword>
<dbReference type="EMBL" id="WQMS01000001">
    <property type="protein sequence ID" value="MVO76494.1"/>
    <property type="molecule type" value="Genomic_DNA"/>
</dbReference>
<feature type="transmembrane region" description="Helical" evidence="1">
    <location>
        <begin position="127"/>
        <end position="147"/>
    </location>
</feature>
<dbReference type="Proteomes" id="UP000441389">
    <property type="component" value="Unassembled WGS sequence"/>
</dbReference>
<feature type="transmembrane region" description="Helical" evidence="1">
    <location>
        <begin position="12"/>
        <end position="31"/>
    </location>
</feature>
<feature type="transmembrane region" description="Helical" evidence="1">
    <location>
        <begin position="319"/>
        <end position="343"/>
    </location>
</feature>
<keyword evidence="1" id="KW-1133">Transmembrane helix</keyword>
<keyword evidence="3" id="KW-1185">Reference proteome</keyword>
<accession>A0A6I4IWP1</accession>
<gene>
    <name evidence="2" type="ORF">GON01_00875</name>
</gene>
<evidence type="ECO:0000313" key="2">
    <source>
        <dbReference type="EMBL" id="MVO76494.1"/>
    </source>
</evidence>
<evidence type="ECO:0000313" key="3">
    <source>
        <dbReference type="Proteomes" id="UP000441389"/>
    </source>
</evidence>
<proteinExistence type="predicted"/>
<protein>
    <submittedName>
        <fullName evidence="2">PepSY domain-containing protein</fullName>
    </submittedName>
</protein>
<evidence type="ECO:0000256" key="1">
    <source>
        <dbReference type="SAM" id="Phobius"/>
    </source>
</evidence>
<keyword evidence="1" id="KW-0472">Membrane</keyword>
<reference evidence="2 3" key="1">
    <citation type="submission" date="2019-12" db="EMBL/GenBank/DDBJ databases">
        <authorList>
            <person name="Huq M.A."/>
        </authorList>
    </citation>
    <scope>NUCLEOTIDE SEQUENCE [LARGE SCALE GENOMIC DNA]</scope>
    <source>
        <strain evidence="2 3">MAH-20</strain>
    </source>
</reference>
<name>A0A6I4IWP1_9SPHN</name>
<sequence>MRWIDLLHRWTGGLIGLLLALLGLSGTILLWKDAWLRWTLPGAADARVTDPAALGDLTARLMAEAPASVLFASDSFGLNRVNFGERGAYFDQAGQVVARWDSVWGRPELWLFDFHHYLFSGETGETIAGIAGLIGIGFVVTGILLWWRTRRTFRFRLVPKRMSRPAIVTHHRDLGMVMAPLLLLSMTTGTMMVFRPFAELVLRPISPPGEVAATLAPPKVKGGAIDRAALDWRRIVPEALARYPDAELRVIALPKKPGDLVSIRLKRRAEWLPNGRTGVWVDPATGRIVAARDALAMPTGAQWFNKAYPLHSGKIGGTLYRLLITLAGLTLTMLGSFAVWSFWTERGRKRAGSRRKRAVAIGTA</sequence>
<dbReference type="RefSeq" id="WP_157025117.1">
    <property type="nucleotide sequence ID" value="NZ_WQMS01000001.1"/>
</dbReference>
<dbReference type="PANTHER" id="PTHR34219:SF3">
    <property type="entry name" value="BLL7967 PROTEIN"/>
    <property type="match status" value="1"/>
</dbReference>
<dbReference type="PANTHER" id="PTHR34219">
    <property type="entry name" value="IRON-REGULATED INNER MEMBRANE PROTEIN-RELATED"/>
    <property type="match status" value="1"/>
</dbReference>